<dbReference type="InParanoid" id="A0A3M0CRQ2"/>
<dbReference type="AlphaFoldDB" id="A0A3M0CRQ2"/>
<dbReference type="Pfam" id="PF00561">
    <property type="entry name" value="Abhydrolase_1"/>
    <property type="match status" value="1"/>
</dbReference>
<dbReference type="InterPro" id="IPR050266">
    <property type="entry name" value="AB_hydrolase_sf"/>
</dbReference>
<proteinExistence type="predicted"/>
<feature type="domain" description="AB hydrolase-1" evidence="1">
    <location>
        <begin position="29"/>
        <end position="147"/>
    </location>
</feature>
<dbReference type="InterPro" id="IPR000073">
    <property type="entry name" value="AB_hydrolase_1"/>
</dbReference>
<evidence type="ECO:0000313" key="3">
    <source>
        <dbReference type="Proteomes" id="UP000271227"/>
    </source>
</evidence>
<name>A0A3M0CRQ2_9PROT</name>
<evidence type="ECO:0000313" key="2">
    <source>
        <dbReference type="EMBL" id="RMB12241.1"/>
    </source>
</evidence>
<gene>
    <name evidence="2" type="ORF">BXY39_0734</name>
</gene>
<dbReference type="OrthoDB" id="9812774at2"/>
<dbReference type="InterPro" id="IPR029058">
    <property type="entry name" value="AB_hydrolase_fold"/>
</dbReference>
<dbReference type="RefSeq" id="WP_121937429.1">
    <property type="nucleotide sequence ID" value="NZ_REFR01000009.1"/>
</dbReference>
<protein>
    <submittedName>
        <fullName evidence="2">Pimeloyl-ACP methyl ester carboxylesterase</fullName>
    </submittedName>
</protein>
<evidence type="ECO:0000259" key="1">
    <source>
        <dbReference type="Pfam" id="PF00561"/>
    </source>
</evidence>
<sequence length="547" mass="57265">MATIVNRSFIVANGRSVHYRHAGPAGDAPPLILCHQSPKTSEELVPLLQDWGRYFHCYAPDSPGYGLSDPLPGKALALADLADSVADFMDALGLETAVIYGIHTGAKIALGTAERHPDRVAGVVANGVLVNTPADRQDLADRYLPPFKPSIDGAHMAMAWHRMRDQRVFFPWYDRRDAARMPIDVSAPDDLQASVMDLFAAGDTYGAGYGAALSLNTRALLARLTVPALITCGPGDVLLEHLKNISAPDCVTVRGADSDAALKTMAADFLKTHAPGATSPQAQPPAHGRRLRPTLRGEAGARCHGLTGGRRAPDARRILVLPDLGGSVCTLRDVLEPLASDMQILGLDPTGFGWSDADGGDPVAALDAAVGDFAPDAVVAHGLSAALALDWLAATDAPAKKLVLLDAVFPDDSLRPDIATGLIPDLTPQAAGGHLLAAWQAVRESALFYPWFRPVHAAAIPSDGKLVTGPLQQAAVALLRGWRTAQSLLPAALDAPSRLAGSGLDTVALVPDWSQGRGGLAALPAPVSCHPVAHADRPGALRTALLA</sequence>
<dbReference type="EMBL" id="REFR01000009">
    <property type="protein sequence ID" value="RMB12241.1"/>
    <property type="molecule type" value="Genomic_DNA"/>
</dbReference>
<dbReference type="Gene3D" id="3.40.50.1820">
    <property type="entry name" value="alpha/beta hydrolase"/>
    <property type="match status" value="2"/>
</dbReference>
<organism evidence="2 3">
    <name type="scientific">Eilatimonas milleporae</name>
    <dbReference type="NCBI Taxonomy" id="911205"/>
    <lineage>
        <taxon>Bacteria</taxon>
        <taxon>Pseudomonadati</taxon>
        <taxon>Pseudomonadota</taxon>
        <taxon>Alphaproteobacteria</taxon>
        <taxon>Kordiimonadales</taxon>
        <taxon>Kordiimonadaceae</taxon>
        <taxon>Eilatimonas</taxon>
    </lineage>
</organism>
<accession>A0A3M0CRQ2</accession>
<comment type="caution">
    <text evidence="2">The sequence shown here is derived from an EMBL/GenBank/DDBJ whole genome shotgun (WGS) entry which is preliminary data.</text>
</comment>
<dbReference type="Proteomes" id="UP000271227">
    <property type="component" value="Unassembled WGS sequence"/>
</dbReference>
<dbReference type="SUPFAM" id="SSF53474">
    <property type="entry name" value="alpha/beta-Hydrolases"/>
    <property type="match status" value="2"/>
</dbReference>
<keyword evidence="3" id="KW-1185">Reference proteome</keyword>
<reference evidence="2 3" key="1">
    <citation type="submission" date="2018-10" db="EMBL/GenBank/DDBJ databases">
        <title>Genomic Encyclopedia of Archaeal and Bacterial Type Strains, Phase II (KMG-II): from individual species to whole genera.</title>
        <authorList>
            <person name="Goeker M."/>
        </authorList>
    </citation>
    <scope>NUCLEOTIDE SEQUENCE [LARGE SCALE GENOMIC DNA]</scope>
    <source>
        <strain evidence="2 3">DSM 25217</strain>
    </source>
</reference>
<dbReference type="PANTHER" id="PTHR43798">
    <property type="entry name" value="MONOACYLGLYCEROL LIPASE"/>
    <property type="match status" value="1"/>
</dbReference>